<dbReference type="NCBIfam" id="TIGR00663">
    <property type="entry name" value="dnan"/>
    <property type="match status" value="1"/>
</dbReference>
<evidence type="ECO:0000259" key="12">
    <source>
        <dbReference type="Pfam" id="PF02768"/>
    </source>
</evidence>
<dbReference type="InterPro" id="IPR022635">
    <property type="entry name" value="DNA_polIII_beta_C"/>
</dbReference>
<evidence type="ECO:0000256" key="6">
    <source>
        <dbReference type="ARBA" id="ARBA00022705"/>
    </source>
</evidence>
<dbReference type="SMART" id="SM00480">
    <property type="entry name" value="POL3Bc"/>
    <property type="match status" value="1"/>
</dbReference>
<dbReference type="PANTHER" id="PTHR30478:SF0">
    <property type="entry name" value="BETA SLIDING CLAMP"/>
    <property type="match status" value="1"/>
</dbReference>
<dbReference type="GO" id="GO:0009360">
    <property type="term" value="C:DNA polymerase III complex"/>
    <property type="evidence" value="ECO:0007669"/>
    <property type="project" value="InterPro"/>
</dbReference>
<dbReference type="Gene3D" id="3.70.10.10">
    <property type="match status" value="1"/>
</dbReference>
<dbReference type="GO" id="GO:0005737">
    <property type="term" value="C:cytoplasm"/>
    <property type="evidence" value="ECO:0007669"/>
    <property type="project" value="UniProtKB-SubCell"/>
</dbReference>
<dbReference type="Pfam" id="PF02768">
    <property type="entry name" value="DNA_pol3_beta_3"/>
    <property type="match status" value="1"/>
</dbReference>
<evidence type="ECO:0000259" key="10">
    <source>
        <dbReference type="Pfam" id="PF00712"/>
    </source>
</evidence>
<proteinExistence type="inferred from homology"/>
<dbReference type="GO" id="GO:0003677">
    <property type="term" value="F:DNA binding"/>
    <property type="evidence" value="ECO:0007669"/>
    <property type="project" value="UniProtKB-UniRule"/>
</dbReference>
<feature type="domain" description="DNA polymerase III beta sliding clamp central" evidence="11">
    <location>
        <begin position="128"/>
        <end position="241"/>
    </location>
</feature>
<reference evidence="13 14" key="1">
    <citation type="journal article" date="2015" name="Nature">
        <title>rRNA introns, odd ribosomes, and small enigmatic genomes across a large radiation of phyla.</title>
        <authorList>
            <person name="Brown C.T."/>
            <person name="Hug L.A."/>
            <person name="Thomas B.C."/>
            <person name="Sharon I."/>
            <person name="Castelle C.J."/>
            <person name="Singh A."/>
            <person name="Wilkins M.J."/>
            <person name="Williams K.H."/>
            <person name="Banfield J.F."/>
        </authorList>
    </citation>
    <scope>NUCLEOTIDE SEQUENCE [LARGE SCALE GENOMIC DNA]</scope>
</reference>
<keyword evidence="5 9" id="KW-0548">Nucleotidyltransferase</keyword>
<dbReference type="InterPro" id="IPR001001">
    <property type="entry name" value="DNA_polIII_beta"/>
</dbReference>
<keyword evidence="3 9" id="KW-0963">Cytoplasm</keyword>
<dbReference type="SUPFAM" id="SSF55979">
    <property type="entry name" value="DNA clamp"/>
    <property type="match status" value="3"/>
</dbReference>
<dbReference type="CDD" id="cd00140">
    <property type="entry name" value="beta_clamp"/>
    <property type="match status" value="1"/>
</dbReference>
<dbReference type="AlphaFoldDB" id="A0A0G0BSL0"/>
<comment type="function">
    <text evidence="9">Confers DNA tethering and processivity to DNA polymerases and other proteins. Acts as a clamp, forming a ring around DNA (a reaction catalyzed by the clamp-loading complex) which diffuses in an ATP-independent manner freely and bidirectionally along dsDNA. Initially characterized for its ability to contact the catalytic subunit of DNA polymerase III (Pol III), a complex, multichain enzyme responsible for most of the replicative synthesis in bacteria; Pol III exhibits 3'-5' exonuclease proofreading activity. The beta chain is required for initiation of replication as well as for processivity of DNA replication.</text>
</comment>
<keyword evidence="4 9" id="KW-0808">Transferase</keyword>
<evidence type="ECO:0000313" key="14">
    <source>
        <dbReference type="Proteomes" id="UP000034952"/>
    </source>
</evidence>
<evidence type="ECO:0000256" key="1">
    <source>
        <dbReference type="ARBA" id="ARBA00004496"/>
    </source>
</evidence>
<evidence type="ECO:0000313" key="13">
    <source>
        <dbReference type="EMBL" id="KKP66636.1"/>
    </source>
</evidence>
<accession>A0A0G0BSL0</accession>
<sequence length="365" mass="40792">MKLECSIEKIKNALMTVDRITGKNLTLPVLGSVLWVATGKSLKLRATNLNIGIEMEVPAKIEKEGIVAIRSDILSSLFSVLSGDSIVSFELINDNLSVKTKLNTIILKSISSEDFPTIPLIEGEELNISISKFIEGIKSVYYSASMSEIKPEIGSIYIYPEEDMLVFVATDSFRLAEKKVKIKQKLSFGGILIPFKNTTEIIKVFENMDGDIKITLQKNQISFTTQNIYLTSRIIDGLFPDYKQIIPKRGTTDVTLLKQDFSSSLKISNIFSDKFNQITFNIKPKEKVFEIEAKNTDVGENITLLGGALSGEDVILNFNYKYIIDCFTSISSDSLVLEFNGNNRPMIIKPVGDASFLYLVMPMNR</sequence>
<evidence type="ECO:0000256" key="3">
    <source>
        <dbReference type="ARBA" id="ARBA00022490"/>
    </source>
</evidence>
<evidence type="ECO:0000256" key="8">
    <source>
        <dbReference type="ARBA" id="ARBA00023125"/>
    </source>
</evidence>
<dbReference type="Proteomes" id="UP000034952">
    <property type="component" value="Unassembled WGS sequence"/>
</dbReference>
<feature type="domain" description="DNA polymerase III beta sliding clamp C-terminal" evidence="12">
    <location>
        <begin position="243"/>
        <end position="363"/>
    </location>
</feature>
<comment type="similarity">
    <text evidence="2 9">Belongs to the beta sliding clamp family.</text>
</comment>
<comment type="subcellular location">
    <subcellularLocation>
        <location evidence="1 9">Cytoplasm</location>
    </subcellularLocation>
</comment>
<feature type="domain" description="DNA polymerase III beta sliding clamp N-terminal" evidence="10">
    <location>
        <begin position="1"/>
        <end position="119"/>
    </location>
</feature>
<dbReference type="EMBL" id="LBPY01000004">
    <property type="protein sequence ID" value="KKP66636.1"/>
    <property type="molecule type" value="Genomic_DNA"/>
</dbReference>
<evidence type="ECO:0000259" key="11">
    <source>
        <dbReference type="Pfam" id="PF02767"/>
    </source>
</evidence>
<dbReference type="InterPro" id="IPR046938">
    <property type="entry name" value="DNA_clamp_sf"/>
</dbReference>
<evidence type="ECO:0000256" key="2">
    <source>
        <dbReference type="ARBA" id="ARBA00010752"/>
    </source>
</evidence>
<organism evidence="13 14">
    <name type="scientific">Candidatus Nomurabacteria bacterium GW2011_GWE1_35_16</name>
    <dbReference type="NCBI Taxonomy" id="1618761"/>
    <lineage>
        <taxon>Bacteria</taxon>
        <taxon>Candidatus Nomuraibacteriota</taxon>
    </lineage>
</organism>
<evidence type="ECO:0000256" key="9">
    <source>
        <dbReference type="PIRNR" id="PIRNR000804"/>
    </source>
</evidence>
<protein>
    <recommendedName>
        <fullName evidence="9">Beta sliding clamp</fullName>
    </recommendedName>
</protein>
<comment type="subunit">
    <text evidence="9">Forms a ring-shaped head-to-tail homodimer around DNA.</text>
</comment>
<dbReference type="GO" id="GO:0006271">
    <property type="term" value="P:DNA strand elongation involved in DNA replication"/>
    <property type="evidence" value="ECO:0007669"/>
    <property type="project" value="TreeGrafter"/>
</dbReference>
<evidence type="ECO:0000256" key="5">
    <source>
        <dbReference type="ARBA" id="ARBA00022695"/>
    </source>
</evidence>
<dbReference type="Pfam" id="PF02767">
    <property type="entry name" value="DNA_pol3_beta_2"/>
    <property type="match status" value="1"/>
</dbReference>
<dbReference type="PIRSF" id="PIRSF000804">
    <property type="entry name" value="DNA_pol_III_b"/>
    <property type="match status" value="1"/>
</dbReference>
<keyword evidence="8" id="KW-0238">DNA-binding</keyword>
<dbReference type="InterPro" id="IPR022637">
    <property type="entry name" value="DNA_polIII_beta_cen"/>
</dbReference>
<dbReference type="GO" id="GO:0008408">
    <property type="term" value="F:3'-5' exonuclease activity"/>
    <property type="evidence" value="ECO:0007669"/>
    <property type="project" value="InterPro"/>
</dbReference>
<keyword evidence="6 9" id="KW-0235">DNA replication</keyword>
<name>A0A0G0BSL0_9BACT</name>
<comment type="caution">
    <text evidence="13">The sequence shown here is derived from an EMBL/GenBank/DDBJ whole genome shotgun (WGS) entry which is preliminary data.</text>
</comment>
<dbReference type="Gene3D" id="3.10.150.10">
    <property type="entry name" value="DNA Polymerase III, subunit A, domain 2"/>
    <property type="match status" value="1"/>
</dbReference>
<keyword evidence="7 9" id="KW-0239">DNA-directed DNA polymerase</keyword>
<evidence type="ECO:0000256" key="4">
    <source>
        <dbReference type="ARBA" id="ARBA00022679"/>
    </source>
</evidence>
<evidence type="ECO:0000256" key="7">
    <source>
        <dbReference type="ARBA" id="ARBA00022932"/>
    </source>
</evidence>
<gene>
    <name evidence="13" type="ORF">UR64_C0004G0017</name>
</gene>
<dbReference type="InterPro" id="IPR022634">
    <property type="entry name" value="DNA_polIII_beta_N"/>
</dbReference>
<dbReference type="PANTHER" id="PTHR30478">
    <property type="entry name" value="DNA POLYMERASE III SUBUNIT BETA"/>
    <property type="match status" value="1"/>
</dbReference>
<dbReference type="Pfam" id="PF00712">
    <property type="entry name" value="DNA_pol3_beta"/>
    <property type="match status" value="1"/>
</dbReference>
<dbReference type="GO" id="GO:0003887">
    <property type="term" value="F:DNA-directed DNA polymerase activity"/>
    <property type="evidence" value="ECO:0007669"/>
    <property type="project" value="UniProtKB-UniRule"/>
</dbReference>